<dbReference type="SUPFAM" id="SSF52833">
    <property type="entry name" value="Thioredoxin-like"/>
    <property type="match status" value="1"/>
</dbReference>
<dbReference type="GO" id="GO:0015036">
    <property type="term" value="F:disulfide oxidoreductase activity"/>
    <property type="evidence" value="ECO:0007669"/>
    <property type="project" value="UniProtKB-ARBA"/>
</dbReference>
<dbReference type="GO" id="GO:0005759">
    <property type="term" value="C:mitochondrial matrix"/>
    <property type="evidence" value="ECO:0007669"/>
    <property type="project" value="TreeGrafter"/>
</dbReference>
<dbReference type="InterPro" id="IPR004480">
    <property type="entry name" value="Monothiol_GRX-rel"/>
</dbReference>
<dbReference type="PROSITE" id="PS51354">
    <property type="entry name" value="GLUTAREDOXIN_2"/>
    <property type="match status" value="1"/>
</dbReference>
<reference evidence="9" key="1">
    <citation type="journal article" date="2014" name="Proc. Natl. Acad. Sci. U.S.A.">
        <title>Extensive sampling of basidiomycete genomes demonstrates inadequacy of the white-rot/brown-rot paradigm for wood decay fungi.</title>
        <authorList>
            <person name="Riley R."/>
            <person name="Salamov A.A."/>
            <person name="Brown D.W."/>
            <person name="Nagy L.G."/>
            <person name="Floudas D."/>
            <person name="Held B.W."/>
            <person name="Levasseur A."/>
            <person name="Lombard V."/>
            <person name="Morin E."/>
            <person name="Otillar R."/>
            <person name="Lindquist E.A."/>
            <person name="Sun H."/>
            <person name="LaButti K.M."/>
            <person name="Schmutz J."/>
            <person name="Jabbour D."/>
            <person name="Luo H."/>
            <person name="Baker S.E."/>
            <person name="Pisabarro A.G."/>
            <person name="Walton J.D."/>
            <person name="Blanchette R.A."/>
            <person name="Henrissat B."/>
            <person name="Martin F."/>
            <person name="Cullen D."/>
            <person name="Hibbett D.S."/>
            <person name="Grigoriev I.V."/>
        </authorList>
    </citation>
    <scope>NUCLEOTIDE SEQUENCE [LARGE SCALE GENOMIC DNA]</scope>
    <source>
        <strain evidence="9">CBS 339.88</strain>
    </source>
</reference>
<dbReference type="PANTHER" id="PTHR10293">
    <property type="entry name" value="GLUTAREDOXIN FAMILY MEMBER"/>
    <property type="match status" value="1"/>
</dbReference>
<organism evidence="8 9">
    <name type="scientific">Galerina marginata (strain CBS 339.88)</name>
    <dbReference type="NCBI Taxonomy" id="685588"/>
    <lineage>
        <taxon>Eukaryota</taxon>
        <taxon>Fungi</taxon>
        <taxon>Dikarya</taxon>
        <taxon>Basidiomycota</taxon>
        <taxon>Agaricomycotina</taxon>
        <taxon>Agaricomycetes</taxon>
        <taxon>Agaricomycetidae</taxon>
        <taxon>Agaricales</taxon>
        <taxon>Agaricineae</taxon>
        <taxon>Strophariaceae</taxon>
        <taxon>Galerina</taxon>
    </lineage>
</organism>
<evidence type="ECO:0000256" key="6">
    <source>
        <dbReference type="ARBA" id="ARBA00067618"/>
    </source>
</evidence>
<dbReference type="InterPro" id="IPR002109">
    <property type="entry name" value="Glutaredoxin"/>
</dbReference>
<dbReference type="AlphaFoldDB" id="A0A067SC98"/>
<accession>A0A067SC98</accession>
<proteinExistence type="predicted"/>
<dbReference type="FunFam" id="3.40.30.10:FF:000005">
    <property type="entry name" value="Glutaredoxin 5"/>
    <property type="match status" value="1"/>
</dbReference>
<keyword evidence="3" id="KW-0408">Iron</keyword>
<sequence>MFRPSLRSSIKLLHRTAPSTLLTGRLAAYRCLSDQARSKIQEAVKSDPVVLFMKGTPEEPQCGFSRAVVQILDLHGVPAEKLKTYNVLADPDLRSGIKEFSEWPTVPQIYVNGEFVGGCDILIGMHQSGDLETLLENNGVIPKVEGVAEEVSAEATPVKEKATS</sequence>
<evidence type="ECO:0000256" key="3">
    <source>
        <dbReference type="ARBA" id="ARBA00023004"/>
    </source>
</evidence>
<evidence type="ECO:0000256" key="2">
    <source>
        <dbReference type="ARBA" id="ARBA00022723"/>
    </source>
</evidence>
<evidence type="ECO:0000256" key="4">
    <source>
        <dbReference type="ARBA" id="ARBA00023014"/>
    </source>
</evidence>
<dbReference type="HOGENOM" id="CLU_026126_2_0_1"/>
<keyword evidence="9" id="KW-1185">Reference proteome</keyword>
<dbReference type="STRING" id="685588.A0A067SC98"/>
<gene>
    <name evidence="8" type="ORF">GALMADRAFT_257829</name>
</gene>
<dbReference type="InterPro" id="IPR033658">
    <property type="entry name" value="GRX_PICOT-like"/>
</dbReference>
<keyword evidence="4" id="KW-0411">Iron-sulfur</keyword>
<dbReference type="GO" id="GO:0051537">
    <property type="term" value="F:2 iron, 2 sulfur cluster binding"/>
    <property type="evidence" value="ECO:0007669"/>
    <property type="project" value="UniProtKB-KW"/>
</dbReference>
<protein>
    <recommendedName>
        <fullName evidence="6">Monothiol glutaredoxin-5, mitochondrial</fullName>
    </recommendedName>
</protein>
<dbReference type="OrthoDB" id="415696at2759"/>
<evidence type="ECO:0000259" key="7">
    <source>
        <dbReference type="Pfam" id="PF00462"/>
    </source>
</evidence>
<dbReference type="Proteomes" id="UP000027222">
    <property type="component" value="Unassembled WGS sequence"/>
</dbReference>
<keyword evidence="1" id="KW-0001">2Fe-2S</keyword>
<dbReference type="Gene3D" id="3.40.30.10">
    <property type="entry name" value="Glutaredoxin"/>
    <property type="match status" value="1"/>
</dbReference>
<keyword evidence="5" id="KW-0676">Redox-active center</keyword>
<dbReference type="EMBL" id="KL142413">
    <property type="protein sequence ID" value="KDR67607.1"/>
    <property type="molecule type" value="Genomic_DNA"/>
</dbReference>
<dbReference type="CDD" id="cd03028">
    <property type="entry name" value="GRX_PICOT_like"/>
    <property type="match status" value="1"/>
</dbReference>
<dbReference type="Pfam" id="PF00462">
    <property type="entry name" value="Glutaredoxin"/>
    <property type="match status" value="1"/>
</dbReference>
<dbReference type="InterPro" id="IPR036249">
    <property type="entry name" value="Thioredoxin-like_sf"/>
</dbReference>
<dbReference type="GO" id="GO:0046872">
    <property type="term" value="F:metal ion binding"/>
    <property type="evidence" value="ECO:0007669"/>
    <property type="project" value="UniProtKB-KW"/>
</dbReference>
<dbReference type="NCBIfam" id="TIGR00365">
    <property type="entry name" value="Grx4 family monothiol glutaredoxin"/>
    <property type="match status" value="1"/>
</dbReference>
<feature type="domain" description="Glutaredoxin" evidence="7">
    <location>
        <begin position="49"/>
        <end position="116"/>
    </location>
</feature>
<dbReference type="GO" id="GO:0044571">
    <property type="term" value="P:[2Fe-2S] cluster assembly"/>
    <property type="evidence" value="ECO:0007669"/>
    <property type="project" value="UniProtKB-ARBA"/>
</dbReference>
<evidence type="ECO:0000256" key="1">
    <source>
        <dbReference type="ARBA" id="ARBA00022714"/>
    </source>
</evidence>
<dbReference type="PANTHER" id="PTHR10293:SF16">
    <property type="entry name" value="GLUTAREDOXIN-RELATED PROTEIN 5, MITOCHONDRIAL"/>
    <property type="match status" value="1"/>
</dbReference>
<evidence type="ECO:0000313" key="9">
    <source>
        <dbReference type="Proteomes" id="UP000027222"/>
    </source>
</evidence>
<evidence type="ECO:0000256" key="5">
    <source>
        <dbReference type="ARBA" id="ARBA00023284"/>
    </source>
</evidence>
<evidence type="ECO:0000313" key="8">
    <source>
        <dbReference type="EMBL" id="KDR67607.1"/>
    </source>
</evidence>
<name>A0A067SC98_GALM3</name>
<keyword evidence="2" id="KW-0479">Metal-binding</keyword>